<evidence type="ECO:0000256" key="1">
    <source>
        <dbReference type="ARBA" id="ARBA00006484"/>
    </source>
</evidence>
<dbReference type="OrthoDB" id="9793499at2"/>
<accession>A0A363UKI4</accession>
<dbReference type="PRINTS" id="PR00080">
    <property type="entry name" value="SDRFAMILY"/>
</dbReference>
<gene>
    <name evidence="3" type="ORF">DEH80_08875</name>
</gene>
<dbReference type="GO" id="GO:0016491">
    <property type="term" value="F:oxidoreductase activity"/>
    <property type="evidence" value="ECO:0007669"/>
    <property type="project" value="UniProtKB-KW"/>
</dbReference>
<dbReference type="SUPFAM" id="SSF51735">
    <property type="entry name" value="NAD(P)-binding Rossmann-fold domains"/>
    <property type="match status" value="1"/>
</dbReference>
<evidence type="ECO:0000256" key="2">
    <source>
        <dbReference type="ARBA" id="ARBA00023002"/>
    </source>
</evidence>
<dbReference type="Gene3D" id="3.40.50.720">
    <property type="entry name" value="NAD(P)-binding Rossmann-like Domain"/>
    <property type="match status" value="1"/>
</dbReference>
<proteinExistence type="inferred from homology"/>
<dbReference type="InterPro" id="IPR036291">
    <property type="entry name" value="NAD(P)-bd_dom_sf"/>
</dbReference>
<evidence type="ECO:0000313" key="4">
    <source>
        <dbReference type="Proteomes" id="UP000251800"/>
    </source>
</evidence>
<dbReference type="PANTHER" id="PTHR43639">
    <property type="entry name" value="OXIDOREDUCTASE, SHORT-CHAIN DEHYDROGENASE/REDUCTASE FAMILY (AFU_ORTHOLOGUE AFUA_5G02870)"/>
    <property type="match status" value="1"/>
</dbReference>
<dbReference type="RefSeq" id="WP_109720146.1">
    <property type="nucleotide sequence ID" value="NZ_QEQK01000007.1"/>
</dbReference>
<dbReference type="PANTHER" id="PTHR43639:SF1">
    <property type="entry name" value="SHORT-CHAIN DEHYDROGENASE_REDUCTASE FAMILY PROTEIN"/>
    <property type="match status" value="1"/>
</dbReference>
<sequence>MNALTDHPPVALITGAARRVGATIARRLHAEGYQVIVHYGRSSTEAEALVDTLNQQRDDSAQALQADVRDTTALQQLASAAQARWGRLDLLINNASTFYPTPLGELTESGFDDLIGTNLKAPLFLTQAAAPALRASGGCVINIVDIHAQRPKRGFTAYCAAKAGLDMITRGLAVELAPAIRVNGIAPGAILPPPDFDGPPEDWEQAAAAPVPLGRTGQAEEIAGLVLWLAGPAAAYVTGQIIAVDGGKSQA</sequence>
<dbReference type="InterPro" id="IPR002347">
    <property type="entry name" value="SDR_fam"/>
</dbReference>
<comment type="caution">
    <text evidence="3">The sequence shown here is derived from an EMBL/GenBank/DDBJ whole genome shotgun (WGS) entry which is preliminary data.</text>
</comment>
<organism evidence="3 4">
    <name type="scientific">Abyssibacter profundi</name>
    <dbReference type="NCBI Taxonomy" id="2182787"/>
    <lineage>
        <taxon>Bacteria</taxon>
        <taxon>Pseudomonadati</taxon>
        <taxon>Pseudomonadota</taxon>
        <taxon>Gammaproteobacteria</taxon>
        <taxon>Chromatiales</taxon>
        <taxon>Oceanococcaceae</taxon>
        <taxon>Abyssibacter</taxon>
    </lineage>
</organism>
<dbReference type="PROSITE" id="PS00061">
    <property type="entry name" value="ADH_SHORT"/>
    <property type="match status" value="1"/>
</dbReference>
<comment type="similarity">
    <text evidence="1">Belongs to the short-chain dehydrogenases/reductases (SDR) family.</text>
</comment>
<name>A0A363UKI4_9GAMM</name>
<dbReference type="InterPro" id="IPR020904">
    <property type="entry name" value="Sc_DH/Rdtase_CS"/>
</dbReference>
<dbReference type="Pfam" id="PF13561">
    <property type="entry name" value="adh_short_C2"/>
    <property type="match status" value="1"/>
</dbReference>
<keyword evidence="2" id="KW-0560">Oxidoreductase</keyword>
<dbReference type="EMBL" id="QEQK01000007">
    <property type="protein sequence ID" value="PWN55931.1"/>
    <property type="molecule type" value="Genomic_DNA"/>
</dbReference>
<dbReference type="AlphaFoldDB" id="A0A363UKI4"/>
<dbReference type="PRINTS" id="PR00081">
    <property type="entry name" value="GDHRDH"/>
</dbReference>
<dbReference type="Proteomes" id="UP000251800">
    <property type="component" value="Unassembled WGS sequence"/>
</dbReference>
<reference evidence="3 4" key="1">
    <citation type="submission" date="2018-05" db="EMBL/GenBank/DDBJ databases">
        <title>Abyssibacter profundi OUC007T gen. nov., sp. nov, a marine bacterium isolated from seawater of the Mariana Trench.</title>
        <authorList>
            <person name="Zhou S."/>
        </authorList>
    </citation>
    <scope>NUCLEOTIDE SEQUENCE [LARGE SCALE GENOMIC DNA]</scope>
    <source>
        <strain evidence="3 4">OUC007</strain>
    </source>
</reference>
<dbReference type="FunFam" id="3.40.50.720:FF:000084">
    <property type="entry name" value="Short-chain dehydrogenase reductase"/>
    <property type="match status" value="1"/>
</dbReference>
<keyword evidence="4" id="KW-1185">Reference proteome</keyword>
<evidence type="ECO:0000313" key="3">
    <source>
        <dbReference type="EMBL" id="PWN55931.1"/>
    </source>
</evidence>
<dbReference type="NCBIfam" id="NF006598">
    <property type="entry name" value="PRK09135.1"/>
    <property type="match status" value="1"/>
</dbReference>
<protein>
    <submittedName>
        <fullName evidence="3">Pteridine reductase</fullName>
    </submittedName>
</protein>